<organism evidence="2">
    <name type="scientific">Streptomyces sp. NBC_00119</name>
    <dbReference type="NCBI Taxonomy" id="2975659"/>
    <lineage>
        <taxon>Bacteria</taxon>
        <taxon>Bacillati</taxon>
        <taxon>Actinomycetota</taxon>
        <taxon>Actinomycetes</taxon>
        <taxon>Kitasatosporales</taxon>
        <taxon>Streptomycetaceae</taxon>
        <taxon>Streptomyces</taxon>
    </lineage>
</organism>
<evidence type="ECO:0000256" key="1">
    <source>
        <dbReference type="SAM" id="MobiDB-lite"/>
    </source>
</evidence>
<dbReference type="AlphaFoldDB" id="A0AAU1U0F3"/>
<reference evidence="2" key="1">
    <citation type="submission" date="2022-10" db="EMBL/GenBank/DDBJ databases">
        <title>The complete genomes of actinobacterial strains from the NBC collection.</title>
        <authorList>
            <person name="Joergensen T.S."/>
            <person name="Alvarez Arevalo M."/>
            <person name="Sterndorff E.B."/>
            <person name="Faurdal D."/>
            <person name="Vuksanovic O."/>
            <person name="Mourched A.-S."/>
            <person name="Charusanti P."/>
            <person name="Shaw S."/>
            <person name="Blin K."/>
            <person name="Weber T."/>
        </authorList>
    </citation>
    <scope>NUCLEOTIDE SEQUENCE</scope>
    <source>
        <strain evidence="2">NBC_00119</strain>
    </source>
</reference>
<feature type="compositionally biased region" description="Basic and acidic residues" evidence="1">
    <location>
        <begin position="78"/>
        <end position="90"/>
    </location>
</feature>
<feature type="region of interest" description="Disordered" evidence="1">
    <location>
        <begin position="78"/>
        <end position="97"/>
    </location>
</feature>
<accession>A0AAU1U0F3</accession>
<proteinExistence type="predicted"/>
<name>A0AAU1U0F3_9ACTN</name>
<evidence type="ECO:0000313" key="2">
    <source>
        <dbReference type="EMBL" id="WTS10077.1"/>
    </source>
</evidence>
<dbReference type="EMBL" id="CP108195">
    <property type="protein sequence ID" value="WTS10077.1"/>
    <property type="molecule type" value="Genomic_DNA"/>
</dbReference>
<sequence>MFDALGDLLALPVVQAKPQICASREQRLFDAKLRGRRGDRTGDPGLGVEQRVDFAPQFRADGLTDELVPGVPAEVVGHVDQEQPDCRETDASQTTCP</sequence>
<protein>
    <submittedName>
        <fullName evidence="2">Uncharacterized protein</fullName>
    </submittedName>
</protein>
<gene>
    <name evidence="2" type="ORF">OHU69_02595</name>
</gene>